<evidence type="ECO:0000256" key="1">
    <source>
        <dbReference type="SAM" id="MobiDB-lite"/>
    </source>
</evidence>
<dbReference type="AlphaFoldDB" id="A0A7C3ZNV9"/>
<sequence length="66" mass="7098">MGHLTRGAPDSPVVRICGASSCPWDTLRAEAVGKQNTNSYTGKDRVERESKTKAAAKRVRGEPNQG</sequence>
<feature type="compositionally biased region" description="Basic and acidic residues" evidence="1">
    <location>
        <begin position="42"/>
        <end position="52"/>
    </location>
</feature>
<evidence type="ECO:0000313" key="2">
    <source>
        <dbReference type="EMBL" id="HGG02424.1"/>
    </source>
</evidence>
<organism evidence="2">
    <name type="scientific">Planktothricoides sp. SpSt-374</name>
    <dbReference type="NCBI Taxonomy" id="2282167"/>
    <lineage>
        <taxon>Bacteria</taxon>
        <taxon>Bacillati</taxon>
        <taxon>Cyanobacteriota</taxon>
        <taxon>Cyanophyceae</taxon>
        <taxon>Oscillatoriophycideae</taxon>
        <taxon>Oscillatoriales</taxon>
        <taxon>Oscillatoriaceae</taxon>
        <taxon>Planktothricoides</taxon>
    </lineage>
</organism>
<accession>A0A7C3ZNV9</accession>
<protein>
    <submittedName>
        <fullName evidence="2">Uncharacterized protein</fullName>
    </submittedName>
</protein>
<reference evidence="2" key="1">
    <citation type="journal article" date="2020" name="mSystems">
        <title>Genome- and Community-Level Interaction Insights into Carbon Utilization and Element Cycling Functions of Hydrothermarchaeota in Hydrothermal Sediment.</title>
        <authorList>
            <person name="Zhou Z."/>
            <person name="Liu Y."/>
            <person name="Xu W."/>
            <person name="Pan J."/>
            <person name="Luo Z.H."/>
            <person name="Li M."/>
        </authorList>
    </citation>
    <scope>NUCLEOTIDE SEQUENCE [LARGE SCALE GENOMIC DNA]</scope>
    <source>
        <strain evidence="2">SpSt-374</strain>
    </source>
</reference>
<gene>
    <name evidence="2" type="ORF">ENR15_17715</name>
</gene>
<name>A0A7C3ZNV9_9CYAN</name>
<dbReference type="EMBL" id="DSPX01000180">
    <property type="protein sequence ID" value="HGG02424.1"/>
    <property type="molecule type" value="Genomic_DNA"/>
</dbReference>
<feature type="region of interest" description="Disordered" evidence="1">
    <location>
        <begin position="35"/>
        <end position="66"/>
    </location>
</feature>
<proteinExistence type="predicted"/>
<comment type="caution">
    <text evidence="2">The sequence shown here is derived from an EMBL/GenBank/DDBJ whole genome shotgun (WGS) entry which is preliminary data.</text>
</comment>